<evidence type="ECO:0000256" key="3">
    <source>
        <dbReference type="PROSITE-ProRule" id="PRU00357"/>
    </source>
</evidence>
<evidence type="ECO:0000313" key="6">
    <source>
        <dbReference type="Proteomes" id="UP001341840"/>
    </source>
</evidence>
<organism evidence="5 6">
    <name type="scientific">Stylosanthes scabra</name>
    <dbReference type="NCBI Taxonomy" id="79078"/>
    <lineage>
        <taxon>Eukaryota</taxon>
        <taxon>Viridiplantae</taxon>
        <taxon>Streptophyta</taxon>
        <taxon>Embryophyta</taxon>
        <taxon>Tracheophyta</taxon>
        <taxon>Spermatophyta</taxon>
        <taxon>Magnoliopsida</taxon>
        <taxon>eudicotyledons</taxon>
        <taxon>Gunneridae</taxon>
        <taxon>Pentapetalae</taxon>
        <taxon>rosids</taxon>
        <taxon>fabids</taxon>
        <taxon>Fabales</taxon>
        <taxon>Fabaceae</taxon>
        <taxon>Papilionoideae</taxon>
        <taxon>50 kb inversion clade</taxon>
        <taxon>dalbergioids sensu lato</taxon>
        <taxon>Dalbergieae</taxon>
        <taxon>Pterocarpus clade</taxon>
        <taxon>Stylosanthes</taxon>
    </lineage>
</organism>
<comment type="caution">
    <text evidence="5">The sequence shown here is derived from an EMBL/GenBank/DDBJ whole genome shotgun (WGS) entry which is preliminary data.</text>
</comment>
<protein>
    <recommendedName>
        <fullName evidence="4">CCT domain-containing protein</fullName>
    </recommendedName>
</protein>
<sequence>MVSDIPYSFGRNCSDSTGSDGRAMQLCGMDREARVLRYREKRKNYKFEKTIRYASRKAYAKTRPRIKGRFAKRIKIESVVDRLYCPAGGVLGWENFYERRANWCEGVGVLSADNTVRISATPVEEIRGSVGMGLHQVSGGKLIGLQVCRIGAA</sequence>
<gene>
    <name evidence="5" type="ORF">PIB30_080780</name>
</gene>
<dbReference type="PANTHER" id="PTHR31319:SF53">
    <property type="entry name" value="ZINC FINGER PROTEIN CONSTANS-LIKE 5"/>
    <property type="match status" value="1"/>
</dbReference>
<accession>A0ABU6VRM9</accession>
<evidence type="ECO:0000256" key="2">
    <source>
        <dbReference type="ARBA" id="ARBA00023242"/>
    </source>
</evidence>
<dbReference type="InterPro" id="IPR045281">
    <property type="entry name" value="CONSTANS-like"/>
</dbReference>
<dbReference type="Proteomes" id="UP001341840">
    <property type="component" value="Unassembled WGS sequence"/>
</dbReference>
<keyword evidence="6" id="KW-1185">Reference proteome</keyword>
<proteinExistence type="predicted"/>
<evidence type="ECO:0000256" key="1">
    <source>
        <dbReference type="ARBA" id="ARBA00004123"/>
    </source>
</evidence>
<dbReference type="Pfam" id="PF06203">
    <property type="entry name" value="CCT"/>
    <property type="match status" value="1"/>
</dbReference>
<name>A0ABU6VRM9_9FABA</name>
<dbReference type="PANTHER" id="PTHR31319">
    <property type="entry name" value="ZINC FINGER PROTEIN CONSTANS-LIKE 4"/>
    <property type="match status" value="1"/>
</dbReference>
<feature type="domain" description="CCT" evidence="4">
    <location>
        <begin position="31"/>
        <end position="73"/>
    </location>
</feature>
<evidence type="ECO:0000313" key="5">
    <source>
        <dbReference type="EMBL" id="MED6175694.1"/>
    </source>
</evidence>
<dbReference type="PROSITE" id="PS51017">
    <property type="entry name" value="CCT"/>
    <property type="match status" value="1"/>
</dbReference>
<comment type="subcellular location">
    <subcellularLocation>
        <location evidence="1 3">Nucleus</location>
    </subcellularLocation>
</comment>
<dbReference type="EMBL" id="JASCZI010152221">
    <property type="protein sequence ID" value="MED6175694.1"/>
    <property type="molecule type" value="Genomic_DNA"/>
</dbReference>
<keyword evidence="2 3" id="KW-0539">Nucleus</keyword>
<evidence type="ECO:0000259" key="4">
    <source>
        <dbReference type="PROSITE" id="PS51017"/>
    </source>
</evidence>
<dbReference type="InterPro" id="IPR010402">
    <property type="entry name" value="CCT_domain"/>
</dbReference>
<reference evidence="5 6" key="1">
    <citation type="journal article" date="2023" name="Plants (Basel)">
        <title>Bridging the Gap: Combining Genomics and Transcriptomics Approaches to Understand Stylosanthes scabra, an Orphan Legume from the Brazilian Caatinga.</title>
        <authorList>
            <person name="Ferreira-Neto J.R.C."/>
            <person name="da Silva M.D."/>
            <person name="Binneck E."/>
            <person name="de Melo N.F."/>
            <person name="da Silva R.H."/>
            <person name="de Melo A.L.T.M."/>
            <person name="Pandolfi V."/>
            <person name="Bustamante F.O."/>
            <person name="Brasileiro-Vidal A.C."/>
            <person name="Benko-Iseppon A.M."/>
        </authorList>
    </citation>
    <scope>NUCLEOTIDE SEQUENCE [LARGE SCALE GENOMIC DNA]</scope>
    <source>
        <tissue evidence="5">Leaves</tissue>
    </source>
</reference>